<keyword evidence="4 6" id="KW-0067">ATP-binding</keyword>
<dbReference type="RefSeq" id="WP_394458584.1">
    <property type="nucleotide sequence ID" value="NZ_JBIGHZ010000001.1"/>
</dbReference>
<dbReference type="InterPro" id="IPR017871">
    <property type="entry name" value="ABC_transporter-like_CS"/>
</dbReference>
<organism evidence="6 7">
    <name type="scientific">Roseateles rivi</name>
    <dbReference type="NCBI Taxonomy" id="3299028"/>
    <lineage>
        <taxon>Bacteria</taxon>
        <taxon>Pseudomonadati</taxon>
        <taxon>Pseudomonadota</taxon>
        <taxon>Betaproteobacteria</taxon>
        <taxon>Burkholderiales</taxon>
        <taxon>Sphaerotilaceae</taxon>
        <taxon>Roseateles</taxon>
    </lineage>
</organism>
<dbReference type="CDD" id="cd03230">
    <property type="entry name" value="ABC_DR_subfamily_A"/>
    <property type="match status" value="1"/>
</dbReference>
<keyword evidence="3" id="KW-0547">Nucleotide-binding</keyword>
<evidence type="ECO:0000313" key="6">
    <source>
        <dbReference type="EMBL" id="MFG6447216.1"/>
    </source>
</evidence>
<evidence type="ECO:0000256" key="1">
    <source>
        <dbReference type="ARBA" id="ARBA00022448"/>
    </source>
</evidence>
<accession>A0ABW7FSA5</accession>
<dbReference type="PANTHER" id="PTHR42939">
    <property type="entry name" value="ABC TRANSPORTER ATP-BINDING PROTEIN ALBC-RELATED"/>
    <property type="match status" value="1"/>
</dbReference>
<dbReference type="PROSITE" id="PS00211">
    <property type="entry name" value="ABC_TRANSPORTER_1"/>
    <property type="match status" value="1"/>
</dbReference>
<dbReference type="InterPro" id="IPR051782">
    <property type="entry name" value="ABC_Transporter_VariousFunc"/>
</dbReference>
<dbReference type="Gene3D" id="3.40.50.300">
    <property type="entry name" value="P-loop containing nucleotide triphosphate hydrolases"/>
    <property type="match status" value="1"/>
</dbReference>
<dbReference type="InterPro" id="IPR003593">
    <property type="entry name" value="AAA+_ATPase"/>
</dbReference>
<keyword evidence="1" id="KW-0813">Transport</keyword>
<sequence length="293" mass="32573">MQHALTVQQLSLSRTPQAQHWHDATLTWKKVSVLKDISFELPQGAVMGLVGRNGAGKSSLMRCLVGLTPPDSGHSQLLGCDSLQLSDSVRERLGYVAQTPDLLDGLSGHDHLSLMQQAYPGFDLNYALRLGVRLDLPLDRQAQHLSLGDQQKLSVLLALAHQPELLILDEPVASLDPLSRRNFMRELFNHPAQDLPRSVLISSHLLADLERVVTHVCFLREGRVQLVDEWDALLEHLRLVVTPEAWATEGVVCQRRCGTLQHTVVDLRQCPHTALPTSGQPLTMDDLFEELNA</sequence>
<comment type="caution">
    <text evidence="6">The sequence shown here is derived from an EMBL/GenBank/DDBJ whole genome shotgun (WGS) entry which is preliminary data.</text>
</comment>
<protein>
    <submittedName>
        <fullName evidence="6">ABC transporter ATP-binding protein</fullName>
    </submittedName>
</protein>
<evidence type="ECO:0000256" key="3">
    <source>
        <dbReference type="ARBA" id="ARBA00022741"/>
    </source>
</evidence>
<dbReference type="GO" id="GO:0005524">
    <property type="term" value="F:ATP binding"/>
    <property type="evidence" value="ECO:0007669"/>
    <property type="project" value="UniProtKB-KW"/>
</dbReference>
<evidence type="ECO:0000256" key="2">
    <source>
        <dbReference type="ARBA" id="ARBA00022475"/>
    </source>
</evidence>
<keyword evidence="2" id="KW-0472">Membrane</keyword>
<dbReference type="InterPro" id="IPR003439">
    <property type="entry name" value="ABC_transporter-like_ATP-bd"/>
</dbReference>
<evidence type="ECO:0000256" key="4">
    <source>
        <dbReference type="ARBA" id="ARBA00022840"/>
    </source>
</evidence>
<dbReference type="Pfam" id="PF00005">
    <property type="entry name" value="ABC_tran"/>
    <property type="match status" value="1"/>
</dbReference>
<dbReference type="PANTHER" id="PTHR42939:SF1">
    <property type="entry name" value="ABC TRANSPORTER ATP-BINDING PROTEIN ALBC-RELATED"/>
    <property type="match status" value="1"/>
</dbReference>
<dbReference type="EMBL" id="JBIGHZ010000001">
    <property type="protein sequence ID" value="MFG6447216.1"/>
    <property type="molecule type" value="Genomic_DNA"/>
</dbReference>
<feature type="domain" description="ABC transporter" evidence="5">
    <location>
        <begin position="7"/>
        <end position="246"/>
    </location>
</feature>
<dbReference type="SUPFAM" id="SSF52540">
    <property type="entry name" value="P-loop containing nucleoside triphosphate hydrolases"/>
    <property type="match status" value="1"/>
</dbReference>
<reference evidence="6 7" key="1">
    <citation type="submission" date="2024-08" db="EMBL/GenBank/DDBJ databases">
        <authorList>
            <person name="Lu H."/>
        </authorList>
    </citation>
    <scope>NUCLEOTIDE SEQUENCE [LARGE SCALE GENOMIC DNA]</scope>
    <source>
        <strain evidence="6 7">BYS180W</strain>
    </source>
</reference>
<keyword evidence="7" id="KW-1185">Reference proteome</keyword>
<dbReference type="SMART" id="SM00382">
    <property type="entry name" value="AAA"/>
    <property type="match status" value="1"/>
</dbReference>
<evidence type="ECO:0000313" key="7">
    <source>
        <dbReference type="Proteomes" id="UP001606099"/>
    </source>
</evidence>
<gene>
    <name evidence="6" type="ORF">ACG0Z6_03040</name>
</gene>
<dbReference type="Proteomes" id="UP001606099">
    <property type="component" value="Unassembled WGS sequence"/>
</dbReference>
<keyword evidence="2" id="KW-1003">Cell membrane</keyword>
<evidence type="ECO:0000259" key="5">
    <source>
        <dbReference type="PROSITE" id="PS50893"/>
    </source>
</evidence>
<dbReference type="InterPro" id="IPR027417">
    <property type="entry name" value="P-loop_NTPase"/>
</dbReference>
<dbReference type="PROSITE" id="PS50893">
    <property type="entry name" value="ABC_TRANSPORTER_2"/>
    <property type="match status" value="1"/>
</dbReference>
<name>A0ABW7FSA5_9BURK</name>
<proteinExistence type="predicted"/>